<proteinExistence type="predicted"/>
<protein>
    <submittedName>
        <fullName evidence="1">Uncharacterized protein</fullName>
    </submittedName>
</protein>
<gene>
    <name evidence="1" type="ORF">KP004_06775</name>
</gene>
<organism evidence="1 2">
    <name type="scientific">Geomonas oryzisoli</name>
    <dbReference type="NCBI Taxonomy" id="2847992"/>
    <lineage>
        <taxon>Bacteria</taxon>
        <taxon>Pseudomonadati</taxon>
        <taxon>Thermodesulfobacteriota</taxon>
        <taxon>Desulfuromonadia</taxon>
        <taxon>Geobacterales</taxon>
        <taxon>Geobacteraceae</taxon>
        <taxon>Geomonas</taxon>
    </lineage>
</organism>
<dbReference type="RefSeq" id="WP_216801590.1">
    <property type="nucleotide sequence ID" value="NZ_CP076723.1"/>
</dbReference>
<evidence type="ECO:0000313" key="1">
    <source>
        <dbReference type="EMBL" id="QWV94875.1"/>
    </source>
</evidence>
<reference evidence="1 2" key="1">
    <citation type="submission" date="2021-06" db="EMBL/GenBank/DDBJ databases">
        <title>Gemonas diversity in paddy soil.</title>
        <authorList>
            <person name="Liu G."/>
        </authorList>
    </citation>
    <scope>NUCLEOTIDE SEQUENCE [LARGE SCALE GENOMIC DNA]</scope>
    <source>
        <strain evidence="1 2">RG10</strain>
    </source>
</reference>
<sequence>MEPFDIVLKEIEMSSRSKTVARNVGAQIKELLKQDILDIKGIEEEIDLSPDFLIATIAHILEYVKERREIIGNLALLEELLKLQKQLLWHCKVNFDRTLQYQRFIDNCEEIYNMIRSSMKELEKLKFTFELDFSKPTQQTLVDIDAYRESLKIAARSMSKIWMQCKEMECTGLMPFFVFHYEVIGNEADWEAKLNHWYNCYQAYVLHHVQGRKKVDVVRELAASPSAASYLFNLNDMSNATHKLDTFLKEALRLIASVENGTFPC</sequence>
<evidence type="ECO:0000313" key="2">
    <source>
        <dbReference type="Proteomes" id="UP000683557"/>
    </source>
</evidence>
<dbReference type="Proteomes" id="UP000683557">
    <property type="component" value="Chromosome"/>
</dbReference>
<dbReference type="EMBL" id="CP076723">
    <property type="protein sequence ID" value="QWV94875.1"/>
    <property type="molecule type" value="Genomic_DNA"/>
</dbReference>
<name>A0ABX8JHB7_9BACT</name>
<keyword evidence="2" id="KW-1185">Reference proteome</keyword>
<accession>A0ABX8JHB7</accession>